<keyword evidence="3" id="KW-0560">Oxidoreductase</keyword>
<dbReference type="RefSeq" id="WP_315651640.1">
    <property type="nucleotide sequence ID" value="NZ_JAVXZY010000006.1"/>
</dbReference>
<accession>A0ABU3PF81</accession>
<evidence type="ECO:0000313" key="3">
    <source>
        <dbReference type="EMBL" id="MDT9000763.1"/>
    </source>
</evidence>
<protein>
    <submittedName>
        <fullName evidence="3">NADPH-dependent FMN reductase</fullName>
        <ecNumber evidence="3">1.-.-.-</ecNumber>
    </submittedName>
</protein>
<dbReference type="EC" id="1.-.-.-" evidence="3"/>
<dbReference type="InterPro" id="IPR050712">
    <property type="entry name" value="NAD(P)H-dep_reductase"/>
</dbReference>
<dbReference type="EMBL" id="JAVXZY010000006">
    <property type="protein sequence ID" value="MDT9000763.1"/>
    <property type="molecule type" value="Genomic_DNA"/>
</dbReference>
<dbReference type="GO" id="GO:0016491">
    <property type="term" value="F:oxidoreductase activity"/>
    <property type="evidence" value="ECO:0007669"/>
    <property type="project" value="UniProtKB-KW"/>
</dbReference>
<dbReference type="Gene3D" id="3.40.50.360">
    <property type="match status" value="1"/>
</dbReference>
<feature type="signal peptide" evidence="1">
    <location>
        <begin position="1"/>
        <end position="17"/>
    </location>
</feature>
<reference evidence="3" key="1">
    <citation type="submission" date="2023-09" db="EMBL/GenBank/DDBJ databases">
        <title>Paucibacter sp. APW11 Genome sequencing and assembly.</title>
        <authorList>
            <person name="Kim I."/>
        </authorList>
    </citation>
    <scope>NUCLEOTIDE SEQUENCE</scope>
    <source>
        <strain evidence="3">APW11</strain>
    </source>
</reference>
<comment type="caution">
    <text evidence="3">The sequence shown here is derived from an EMBL/GenBank/DDBJ whole genome shotgun (WGS) entry which is preliminary data.</text>
</comment>
<dbReference type="Proteomes" id="UP001246372">
    <property type="component" value="Unassembled WGS sequence"/>
</dbReference>
<organism evidence="3 4">
    <name type="scientific">Roseateles aquae</name>
    <dbReference type="NCBI Taxonomy" id="3077235"/>
    <lineage>
        <taxon>Bacteria</taxon>
        <taxon>Pseudomonadati</taxon>
        <taxon>Pseudomonadota</taxon>
        <taxon>Betaproteobacteria</taxon>
        <taxon>Burkholderiales</taxon>
        <taxon>Sphaerotilaceae</taxon>
        <taxon>Roseateles</taxon>
    </lineage>
</organism>
<sequence>MHLLALCGSLRAASLNAALLRAAQDLTLPEQTLRLFDGMAALPLFNPDLEAAPPAAVQQLRSAVAAADVLLIASPEYAHGVTAVIKNALDWLVSFEGFVNKPVLVLNASPRASHADAALRETLRTMNARLLDEASLVLPVLGSGLGESELAAHPAIGQPLRQRLAQLPQDLATQD</sequence>
<dbReference type="PANTHER" id="PTHR30543:SF21">
    <property type="entry name" value="NAD(P)H-DEPENDENT FMN REDUCTASE LOT6"/>
    <property type="match status" value="1"/>
</dbReference>
<dbReference type="InterPro" id="IPR029039">
    <property type="entry name" value="Flavoprotein-like_sf"/>
</dbReference>
<evidence type="ECO:0000256" key="1">
    <source>
        <dbReference type="SAM" id="SignalP"/>
    </source>
</evidence>
<evidence type="ECO:0000259" key="2">
    <source>
        <dbReference type="Pfam" id="PF03358"/>
    </source>
</evidence>
<keyword evidence="1" id="KW-0732">Signal</keyword>
<dbReference type="PANTHER" id="PTHR30543">
    <property type="entry name" value="CHROMATE REDUCTASE"/>
    <property type="match status" value="1"/>
</dbReference>
<feature type="chain" id="PRO_5047219389" evidence="1">
    <location>
        <begin position="18"/>
        <end position="175"/>
    </location>
</feature>
<dbReference type="SUPFAM" id="SSF52218">
    <property type="entry name" value="Flavoproteins"/>
    <property type="match status" value="1"/>
</dbReference>
<evidence type="ECO:0000313" key="4">
    <source>
        <dbReference type="Proteomes" id="UP001246372"/>
    </source>
</evidence>
<proteinExistence type="predicted"/>
<name>A0ABU3PF81_9BURK</name>
<gene>
    <name evidence="3" type="ORF">RQP53_15915</name>
</gene>
<dbReference type="Pfam" id="PF03358">
    <property type="entry name" value="FMN_red"/>
    <property type="match status" value="1"/>
</dbReference>
<keyword evidence="4" id="KW-1185">Reference proteome</keyword>
<dbReference type="InterPro" id="IPR005025">
    <property type="entry name" value="FMN_Rdtase-like_dom"/>
</dbReference>
<feature type="domain" description="NADPH-dependent FMN reductase-like" evidence="2">
    <location>
        <begin position="1"/>
        <end position="133"/>
    </location>
</feature>